<dbReference type="SUPFAM" id="SSF90123">
    <property type="entry name" value="ABC transporter transmembrane region"/>
    <property type="match status" value="1"/>
</dbReference>
<comment type="subcellular location">
    <subcellularLocation>
        <location evidence="1">Endomembrane system</location>
        <topology evidence="1">Multi-pass membrane protein</topology>
    </subcellularLocation>
</comment>
<dbReference type="OrthoDB" id="2142782at2759"/>
<dbReference type="PANTHER" id="PTHR24223">
    <property type="entry name" value="ATP-BINDING CASSETTE SUB-FAMILY C"/>
    <property type="match status" value="1"/>
</dbReference>
<proteinExistence type="predicted"/>
<reference evidence="12 13" key="1">
    <citation type="submission" date="2016-08" db="EMBL/GenBank/DDBJ databases">
        <title>A Parts List for Fungal Cellulosomes Revealed by Comparative Genomics.</title>
        <authorList>
            <consortium name="DOE Joint Genome Institute"/>
            <person name="Haitjema C.H."/>
            <person name="Gilmore S.P."/>
            <person name="Henske J.K."/>
            <person name="Solomon K.V."/>
            <person name="De Groot R."/>
            <person name="Kuo A."/>
            <person name="Mondo S.J."/>
            <person name="Salamov A.A."/>
            <person name="Labutti K."/>
            <person name="Zhao Z."/>
            <person name="Chiniquy J."/>
            <person name="Barry K."/>
            <person name="Brewer H.M."/>
            <person name="Purvine S.O."/>
            <person name="Wright A.T."/>
            <person name="Boxma B."/>
            <person name="Van Alen T."/>
            <person name="Hackstein J.H."/>
            <person name="Baker S.E."/>
            <person name="Grigoriev I.V."/>
            <person name="O'Malley M.A."/>
        </authorList>
    </citation>
    <scope>NUCLEOTIDE SEQUENCE [LARGE SCALE GENOMIC DNA]</scope>
    <source>
        <strain evidence="12 13">G1</strain>
    </source>
</reference>
<evidence type="ECO:0000313" key="12">
    <source>
        <dbReference type="EMBL" id="ORY69239.1"/>
    </source>
</evidence>
<dbReference type="PROSITE" id="PS50929">
    <property type="entry name" value="ABC_TM1F"/>
    <property type="match status" value="1"/>
</dbReference>
<feature type="signal peptide" evidence="10">
    <location>
        <begin position="1"/>
        <end position="20"/>
    </location>
</feature>
<evidence type="ECO:0000256" key="6">
    <source>
        <dbReference type="ARBA" id="ARBA00022840"/>
    </source>
</evidence>
<evidence type="ECO:0000256" key="4">
    <source>
        <dbReference type="ARBA" id="ARBA00022737"/>
    </source>
</evidence>
<dbReference type="InterPro" id="IPR036640">
    <property type="entry name" value="ABC1_TM_sf"/>
</dbReference>
<dbReference type="Gene3D" id="1.20.1560.10">
    <property type="entry name" value="ABC transporter type 1, transmembrane domain"/>
    <property type="match status" value="1"/>
</dbReference>
<evidence type="ECO:0000259" key="11">
    <source>
        <dbReference type="PROSITE" id="PS50929"/>
    </source>
</evidence>
<sequence>SQFVLSLLFCSFIVIIGIKAARNIHKKAICHIILAPVLFFDTTPLGRTINRFSKNQDSLDTYLFVVLQMFISDLFSSVTTLILIAHTSPFIIIALVSLTIIYYYIKSLYRRSSCKLKRLESITRSLLYINVNETLQGLLTIRIYNIQNHFIKLNQFLINENNRPYFIT</sequence>
<name>A0A1Y2ECC6_9FUNG</name>
<evidence type="ECO:0000256" key="7">
    <source>
        <dbReference type="ARBA" id="ARBA00022989"/>
    </source>
</evidence>
<accession>A0A1Y2ECC6</accession>
<dbReference type="GO" id="GO:0016020">
    <property type="term" value="C:membrane"/>
    <property type="evidence" value="ECO:0007669"/>
    <property type="project" value="InterPro"/>
</dbReference>
<organism evidence="12 13">
    <name type="scientific">Neocallimastix californiae</name>
    <dbReference type="NCBI Taxonomy" id="1754190"/>
    <lineage>
        <taxon>Eukaryota</taxon>
        <taxon>Fungi</taxon>
        <taxon>Fungi incertae sedis</taxon>
        <taxon>Chytridiomycota</taxon>
        <taxon>Chytridiomycota incertae sedis</taxon>
        <taxon>Neocallimastigomycetes</taxon>
        <taxon>Neocallimastigales</taxon>
        <taxon>Neocallimastigaceae</taxon>
        <taxon>Neocallimastix</taxon>
    </lineage>
</organism>
<dbReference type="GO" id="GO:0012505">
    <property type="term" value="C:endomembrane system"/>
    <property type="evidence" value="ECO:0007669"/>
    <property type="project" value="UniProtKB-SubCell"/>
</dbReference>
<feature type="domain" description="ABC transmembrane type-1" evidence="11">
    <location>
        <begin position="1"/>
        <end position="168"/>
    </location>
</feature>
<evidence type="ECO:0000313" key="13">
    <source>
        <dbReference type="Proteomes" id="UP000193920"/>
    </source>
</evidence>
<feature type="chain" id="PRO_5012711434" description="ABC transmembrane type-1 domain-containing protein" evidence="10">
    <location>
        <begin position="21"/>
        <end position="168"/>
    </location>
</feature>
<keyword evidence="6" id="KW-0067">ATP-binding</keyword>
<evidence type="ECO:0000256" key="8">
    <source>
        <dbReference type="ARBA" id="ARBA00023136"/>
    </source>
</evidence>
<comment type="caution">
    <text evidence="12">The sequence shown here is derived from an EMBL/GenBank/DDBJ whole genome shotgun (WGS) entry which is preliminary data.</text>
</comment>
<dbReference type="GO" id="GO:0005524">
    <property type="term" value="F:ATP binding"/>
    <property type="evidence" value="ECO:0007669"/>
    <property type="project" value="UniProtKB-KW"/>
</dbReference>
<evidence type="ECO:0000256" key="2">
    <source>
        <dbReference type="ARBA" id="ARBA00022448"/>
    </source>
</evidence>
<dbReference type="Pfam" id="PF00664">
    <property type="entry name" value="ABC_membrane"/>
    <property type="match status" value="1"/>
</dbReference>
<dbReference type="InterPro" id="IPR050173">
    <property type="entry name" value="ABC_transporter_C-like"/>
</dbReference>
<keyword evidence="7 9" id="KW-1133">Transmembrane helix</keyword>
<dbReference type="Proteomes" id="UP000193920">
    <property type="component" value="Unassembled WGS sequence"/>
</dbReference>
<evidence type="ECO:0000256" key="5">
    <source>
        <dbReference type="ARBA" id="ARBA00022741"/>
    </source>
</evidence>
<feature type="transmembrane region" description="Helical" evidence="9">
    <location>
        <begin position="90"/>
        <end position="109"/>
    </location>
</feature>
<keyword evidence="3 9" id="KW-0812">Transmembrane</keyword>
<keyword evidence="4" id="KW-0677">Repeat</keyword>
<dbReference type="InterPro" id="IPR011527">
    <property type="entry name" value="ABC1_TM_dom"/>
</dbReference>
<keyword evidence="10" id="KW-0732">Signal</keyword>
<evidence type="ECO:0000256" key="10">
    <source>
        <dbReference type="SAM" id="SignalP"/>
    </source>
</evidence>
<keyword evidence="13" id="KW-1185">Reference proteome</keyword>
<dbReference type="GO" id="GO:0140359">
    <property type="term" value="F:ABC-type transporter activity"/>
    <property type="evidence" value="ECO:0007669"/>
    <property type="project" value="InterPro"/>
</dbReference>
<dbReference type="EMBL" id="MCOG01000045">
    <property type="protein sequence ID" value="ORY69239.1"/>
    <property type="molecule type" value="Genomic_DNA"/>
</dbReference>
<keyword evidence="5" id="KW-0547">Nucleotide-binding</keyword>
<protein>
    <recommendedName>
        <fullName evidence="11">ABC transmembrane type-1 domain-containing protein</fullName>
    </recommendedName>
</protein>
<gene>
    <name evidence="12" type="ORF">LY90DRAFT_405346</name>
</gene>
<evidence type="ECO:0000256" key="1">
    <source>
        <dbReference type="ARBA" id="ARBA00004127"/>
    </source>
</evidence>
<evidence type="ECO:0000256" key="3">
    <source>
        <dbReference type="ARBA" id="ARBA00022692"/>
    </source>
</evidence>
<feature type="transmembrane region" description="Helical" evidence="9">
    <location>
        <begin position="61"/>
        <end position="84"/>
    </location>
</feature>
<evidence type="ECO:0000256" key="9">
    <source>
        <dbReference type="SAM" id="Phobius"/>
    </source>
</evidence>
<feature type="non-terminal residue" evidence="12">
    <location>
        <position position="1"/>
    </location>
</feature>
<dbReference type="AlphaFoldDB" id="A0A1Y2ECC6"/>
<dbReference type="STRING" id="1754190.A0A1Y2ECC6"/>
<keyword evidence="2" id="KW-0813">Transport</keyword>
<dbReference type="PANTHER" id="PTHR24223:SF443">
    <property type="entry name" value="MULTIDRUG-RESISTANCE LIKE PROTEIN 1, ISOFORM I"/>
    <property type="match status" value="1"/>
</dbReference>
<keyword evidence="8 9" id="KW-0472">Membrane</keyword>